<dbReference type="Gene3D" id="2.40.30.130">
    <property type="match status" value="1"/>
</dbReference>
<dbReference type="Pfam" id="PF07973">
    <property type="entry name" value="tRNA_SAD"/>
    <property type="match status" value="1"/>
</dbReference>
<evidence type="ECO:0000256" key="1">
    <source>
        <dbReference type="ARBA" id="ARBA00001947"/>
    </source>
</evidence>
<dbReference type="NCBIfam" id="NF040865">
    <property type="entry name" value="a_tRNA_ed_AlaXM"/>
    <property type="match status" value="1"/>
</dbReference>
<dbReference type="InterPro" id="IPR053424">
    <property type="entry name" value="Alanyl-tRNA_Edit-Domain"/>
</dbReference>
<dbReference type="PANTHER" id="PTHR43462">
    <property type="entry name" value="ALANYL-TRNA EDITING PROTEIN"/>
    <property type="match status" value="1"/>
</dbReference>
<evidence type="ECO:0000256" key="4">
    <source>
        <dbReference type="ARBA" id="ARBA00022833"/>
    </source>
</evidence>
<comment type="cofactor">
    <cofactor evidence="1">
        <name>Zn(2+)</name>
        <dbReference type="ChEBI" id="CHEBI:29105"/>
    </cofactor>
</comment>
<comment type="subcellular location">
    <subcellularLocation>
        <location evidence="2">Cytoplasm</location>
    </subcellularLocation>
</comment>
<dbReference type="GO" id="GO:0046872">
    <property type="term" value="F:metal ion binding"/>
    <property type="evidence" value="ECO:0007669"/>
    <property type="project" value="UniProtKB-KW"/>
</dbReference>
<dbReference type="GO" id="GO:0005524">
    <property type="term" value="F:ATP binding"/>
    <property type="evidence" value="ECO:0007669"/>
    <property type="project" value="InterPro"/>
</dbReference>
<dbReference type="GO" id="GO:0004813">
    <property type="term" value="F:alanine-tRNA ligase activity"/>
    <property type="evidence" value="ECO:0007669"/>
    <property type="project" value="InterPro"/>
</dbReference>
<evidence type="ECO:0000256" key="3">
    <source>
        <dbReference type="ARBA" id="ARBA00022723"/>
    </source>
</evidence>
<comment type="caution">
    <text evidence="6">The sequence shown here is derived from an EMBL/GenBank/DDBJ whole genome shotgun (WGS) entry which is preliminary data.</text>
</comment>
<dbReference type="Proteomes" id="UP000789941">
    <property type="component" value="Unassembled WGS sequence"/>
</dbReference>
<dbReference type="EMBL" id="CABMJJ010000009">
    <property type="protein sequence ID" value="VVC04101.1"/>
    <property type="molecule type" value="Genomic_DNA"/>
</dbReference>
<gene>
    <name evidence="6" type="primary">alaXM</name>
    <name evidence="6" type="ORF">LFW2832_00737</name>
</gene>
<dbReference type="GO" id="GO:0003676">
    <property type="term" value="F:nucleic acid binding"/>
    <property type="evidence" value="ECO:0007669"/>
    <property type="project" value="InterPro"/>
</dbReference>
<protein>
    <submittedName>
        <fullName evidence="6">Alanyl-tRNA editing protein AlaX-M</fullName>
    </submittedName>
</protein>
<dbReference type="Pfam" id="PF01411">
    <property type="entry name" value="tRNA-synt_2c"/>
    <property type="match status" value="1"/>
</dbReference>
<dbReference type="InterPro" id="IPR051335">
    <property type="entry name" value="Alanyl-tRNA_Editing_Enzymes"/>
</dbReference>
<evidence type="ECO:0000256" key="2">
    <source>
        <dbReference type="ARBA" id="ARBA00004496"/>
    </source>
</evidence>
<feature type="domain" description="Alanyl-transfer RNA synthetases family profile" evidence="5">
    <location>
        <begin position="1"/>
        <end position="237"/>
    </location>
</feature>
<dbReference type="GO" id="GO:0006419">
    <property type="term" value="P:alanyl-tRNA aminoacylation"/>
    <property type="evidence" value="ECO:0007669"/>
    <property type="project" value="InterPro"/>
</dbReference>
<dbReference type="Gene3D" id="3.30.980.10">
    <property type="entry name" value="Threonyl-trna Synthetase, Chain A, domain 2"/>
    <property type="match status" value="1"/>
</dbReference>
<dbReference type="InterPro" id="IPR012947">
    <property type="entry name" value="tRNA_SAD"/>
</dbReference>
<dbReference type="SMART" id="SM00863">
    <property type="entry name" value="tRNA_SAD"/>
    <property type="match status" value="1"/>
</dbReference>
<dbReference type="AlphaFoldDB" id="A0A5E4LRA8"/>
<dbReference type="SUPFAM" id="SSF55186">
    <property type="entry name" value="ThrRS/AlaRS common domain"/>
    <property type="match status" value="1"/>
</dbReference>
<keyword evidence="3" id="KW-0479">Metal-binding</keyword>
<dbReference type="GO" id="GO:0002161">
    <property type="term" value="F:aminoacyl-tRNA deacylase activity"/>
    <property type="evidence" value="ECO:0007669"/>
    <property type="project" value="UniProtKB-ARBA"/>
</dbReference>
<keyword evidence="4" id="KW-0862">Zinc</keyword>
<sequence length="237" mass="26601">MEALYLENSYLKECEATVVAVTGKDIVLDKNLFYPRGGGQPNDTGKVISDSGQEFKVVMVMKKDGQIIHELETESSGLVVGANVKCILDWPRRYKLMRMHTAAHVLGSVMYKELGVLISGNQLEEDKTRFDFTMAEFDRNVFEKVVEKANQELLKDVELKIYSLPRDDAMKIEGVVKLAGALPPSITTLRIVEIPGIDIQADGGTHIKNLKEVGQISILRLDNKGKENRRIYFTLNE</sequence>
<evidence type="ECO:0000259" key="5">
    <source>
        <dbReference type="PROSITE" id="PS50860"/>
    </source>
</evidence>
<dbReference type="PROSITE" id="PS50860">
    <property type="entry name" value="AA_TRNA_LIGASE_II_ALA"/>
    <property type="match status" value="1"/>
</dbReference>
<proteinExistence type="predicted"/>
<dbReference type="InterPro" id="IPR018164">
    <property type="entry name" value="Ala-tRNA-synth_IIc_N"/>
</dbReference>
<evidence type="ECO:0000313" key="6">
    <source>
        <dbReference type="EMBL" id="VVC04101.1"/>
    </source>
</evidence>
<dbReference type="SUPFAM" id="SSF50447">
    <property type="entry name" value="Translation proteins"/>
    <property type="match status" value="1"/>
</dbReference>
<dbReference type="GO" id="GO:0005737">
    <property type="term" value="C:cytoplasm"/>
    <property type="evidence" value="ECO:0007669"/>
    <property type="project" value="UniProtKB-SubCell"/>
</dbReference>
<name>A0A5E4LRA8_9ARCH</name>
<accession>A0A5E4LRA8</accession>
<dbReference type="InterPro" id="IPR018163">
    <property type="entry name" value="Thr/Ala-tRNA-synth_IIc_edit"/>
</dbReference>
<dbReference type="PANTHER" id="PTHR43462:SF1">
    <property type="entry name" value="ALANYL-TRNA EDITING PROTEIN AARSD1"/>
    <property type="match status" value="1"/>
</dbReference>
<dbReference type="InterPro" id="IPR009000">
    <property type="entry name" value="Transl_B-barrel_sf"/>
</dbReference>
<reference evidence="6 7" key="1">
    <citation type="submission" date="2019-08" db="EMBL/GenBank/DDBJ databases">
        <authorList>
            <person name="Vazquez-Campos X."/>
        </authorList>
    </citation>
    <scope>NUCLEOTIDE SEQUENCE [LARGE SCALE GENOMIC DNA]</scope>
    <source>
        <strain evidence="6">LFW-283_2</strain>
    </source>
</reference>
<organism evidence="6 7">
    <name type="scientific">Candidatus Bilamarchaeum dharawalense</name>
    <dbReference type="NCBI Taxonomy" id="2885759"/>
    <lineage>
        <taxon>Archaea</taxon>
        <taxon>Candidatus Micrarchaeota</taxon>
        <taxon>Candidatus Micrarchaeia</taxon>
        <taxon>Candidatus Anstonellales</taxon>
        <taxon>Candidatus Bilamarchaeaceae</taxon>
        <taxon>Candidatus Bilamarchaeum</taxon>
    </lineage>
</organism>
<dbReference type="InterPro" id="IPR018165">
    <property type="entry name" value="Ala-tRNA-synth_IIc_core"/>
</dbReference>
<evidence type="ECO:0000313" key="7">
    <source>
        <dbReference type="Proteomes" id="UP000789941"/>
    </source>
</evidence>